<evidence type="ECO:0000313" key="2">
    <source>
        <dbReference type="Proteomes" id="UP000239156"/>
    </source>
</evidence>
<dbReference type="VEuPathDB" id="FungiDB:PSTT_15835"/>
<accession>A0A2S4UFR7</accession>
<dbReference type="Proteomes" id="UP000239156">
    <property type="component" value="Unassembled WGS sequence"/>
</dbReference>
<dbReference type="VEuPathDB" id="FungiDB:PSHT_15609"/>
<protein>
    <submittedName>
        <fullName evidence="1">Uncharacterized protein</fullName>
    </submittedName>
</protein>
<name>A0A2S4UFR7_9BASI</name>
<proteinExistence type="predicted"/>
<keyword evidence="2" id="KW-1185">Reference proteome</keyword>
<reference evidence="1" key="1">
    <citation type="submission" date="2017-12" db="EMBL/GenBank/DDBJ databases">
        <title>Gene loss provides genomic basis for host adaptation in cereal stripe rust fungi.</title>
        <authorList>
            <person name="Xia C."/>
        </authorList>
    </citation>
    <scope>NUCLEOTIDE SEQUENCE [LARGE SCALE GENOMIC DNA]</scope>
    <source>
        <strain evidence="1">93-210</strain>
    </source>
</reference>
<dbReference type="EMBL" id="PKSL01000312">
    <property type="protein sequence ID" value="POV96087.1"/>
    <property type="molecule type" value="Genomic_DNA"/>
</dbReference>
<evidence type="ECO:0000313" key="1">
    <source>
        <dbReference type="EMBL" id="POV96087.1"/>
    </source>
</evidence>
<gene>
    <name evidence="1" type="ORF">PSTT_15835</name>
</gene>
<comment type="caution">
    <text evidence="1">The sequence shown here is derived from an EMBL/GenBank/DDBJ whole genome shotgun (WGS) entry which is preliminary data.</text>
</comment>
<dbReference type="AlphaFoldDB" id="A0A2S4UFR7"/>
<organism evidence="1 2">
    <name type="scientific">Puccinia striiformis</name>
    <dbReference type="NCBI Taxonomy" id="27350"/>
    <lineage>
        <taxon>Eukaryota</taxon>
        <taxon>Fungi</taxon>
        <taxon>Dikarya</taxon>
        <taxon>Basidiomycota</taxon>
        <taxon>Pucciniomycotina</taxon>
        <taxon>Pucciniomycetes</taxon>
        <taxon>Pucciniales</taxon>
        <taxon>Pucciniaceae</taxon>
        <taxon>Puccinia</taxon>
    </lineage>
</organism>
<sequence>MNRSTVLKRLHVQLVSYQFHNASKLLLTFQNVHGPLQQHAIDVLLTYQRLMMGALTQEFSVRYDLIIRNTSNDDQNYAGEFRMMRRKIQTPGQVRFTVTMAKIAAMDGIIEIARDDRNWTQGNPGAETDLQA</sequence>